<evidence type="ECO:0000256" key="2">
    <source>
        <dbReference type="ARBA" id="ARBA00008255"/>
    </source>
</evidence>
<evidence type="ECO:0000313" key="10">
    <source>
        <dbReference type="Proteomes" id="UP000028073"/>
    </source>
</evidence>
<evidence type="ECO:0000256" key="3">
    <source>
        <dbReference type="ARBA" id="ARBA00022475"/>
    </source>
</evidence>
<comment type="caution">
    <text evidence="9">The sequence shown here is derived from an EMBL/GenBank/DDBJ whole genome shotgun (WGS) entry which is preliminary data.</text>
</comment>
<evidence type="ECO:0000256" key="8">
    <source>
        <dbReference type="SAM" id="Phobius"/>
    </source>
</evidence>
<comment type="similarity">
    <text evidence="2">Belongs to the UPF0283 family.</text>
</comment>
<dbReference type="GO" id="GO:0005886">
    <property type="term" value="C:plasma membrane"/>
    <property type="evidence" value="ECO:0007669"/>
    <property type="project" value="UniProtKB-SubCell"/>
</dbReference>
<proteinExistence type="inferred from homology"/>
<keyword evidence="10" id="KW-1185">Reference proteome</keyword>
<evidence type="ECO:0008006" key="11">
    <source>
        <dbReference type="Google" id="ProtNLM"/>
    </source>
</evidence>
<protein>
    <recommendedName>
        <fullName evidence="11">TIGR01620 family protein</fullName>
    </recommendedName>
</protein>
<organism evidence="9 10">
    <name type="scientific">Endozoicomonas numazuensis</name>
    <dbReference type="NCBI Taxonomy" id="1137799"/>
    <lineage>
        <taxon>Bacteria</taxon>
        <taxon>Pseudomonadati</taxon>
        <taxon>Pseudomonadota</taxon>
        <taxon>Gammaproteobacteria</taxon>
        <taxon>Oceanospirillales</taxon>
        <taxon>Endozoicomonadaceae</taxon>
        <taxon>Endozoicomonas</taxon>
    </lineage>
</organism>
<keyword evidence="5 8" id="KW-0812">Transmembrane</keyword>
<keyword evidence="6 8" id="KW-1133">Transmembrane helix</keyword>
<dbReference type="AlphaFoldDB" id="A0A081NMJ8"/>
<dbReference type="PANTHER" id="PTHR39342">
    <property type="entry name" value="UPF0283 MEMBRANE PROTEIN YCJF"/>
    <property type="match status" value="1"/>
</dbReference>
<feature type="transmembrane region" description="Helical" evidence="8">
    <location>
        <begin position="55"/>
        <end position="73"/>
    </location>
</feature>
<sequence>MKPTQEKDDFFIPLDQSIELETPDSLSDDQSLPLLSDPSLSLKPLRFLSHAAKGILALIAILAIWQTVEFFTFLTQTHWSLAAVFGLLVSGLTGVLGKAAWEYFGYQKDFKGIDQLQSTAEGILKARSSGQAKNWLAKLSALYRNKPHQPLLEKALSTLPDYSDDTETIQHLDQHLFQNLDQQAISRISRHSQHTAIMVALSPLALLDMVLSGWRCLKMLDEICQIYGLRPSLPARMRLLKMILTQMALAGSADLITDQLADLTSSKLISTISTQAATGAGIGFYTARIGFLAMELCRPVPFSESQRPGMGKMAKEIISSIRARFQKDESA</sequence>
<evidence type="ECO:0000313" key="9">
    <source>
        <dbReference type="EMBL" id="KEQ19671.1"/>
    </source>
</evidence>
<dbReference type="STRING" id="1137799.GZ78_07255"/>
<evidence type="ECO:0000256" key="5">
    <source>
        <dbReference type="ARBA" id="ARBA00022692"/>
    </source>
</evidence>
<feature type="transmembrane region" description="Helical" evidence="8">
    <location>
        <begin position="79"/>
        <end position="101"/>
    </location>
</feature>
<evidence type="ECO:0000256" key="4">
    <source>
        <dbReference type="ARBA" id="ARBA00022519"/>
    </source>
</evidence>
<name>A0A081NMJ8_9GAMM</name>
<keyword evidence="4" id="KW-0997">Cell inner membrane</keyword>
<reference evidence="9 10" key="1">
    <citation type="submission" date="2014-06" db="EMBL/GenBank/DDBJ databases">
        <title>Whole Genome Sequences of Three Symbiotic Endozoicomonas Bacteria.</title>
        <authorList>
            <person name="Neave M.J."/>
            <person name="Apprill A."/>
            <person name="Voolstra C.R."/>
        </authorList>
    </citation>
    <scope>NUCLEOTIDE SEQUENCE [LARGE SCALE GENOMIC DNA]</scope>
    <source>
        <strain evidence="9 10">DSM 25634</strain>
    </source>
</reference>
<evidence type="ECO:0000256" key="6">
    <source>
        <dbReference type="ARBA" id="ARBA00022989"/>
    </source>
</evidence>
<evidence type="ECO:0000256" key="1">
    <source>
        <dbReference type="ARBA" id="ARBA00004429"/>
    </source>
</evidence>
<dbReference type="InterPro" id="IPR006507">
    <property type="entry name" value="UPF0283"/>
</dbReference>
<dbReference type="EMBL" id="JOKH01000001">
    <property type="protein sequence ID" value="KEQ19671.1"/>
    <property type="molecule type" value="Genomic_DNA"/>
</dbReference>
<dbReference type="PANTHER" id="PTHR39342:SF1">
    <property type="entry name" value="UPF0283 MEMBRANE PROTEIN YCJF"/>
    <property type="match status" value="1"/>
</dbReference>
<dbReference type="Pfam" id="PF05128">
    <property type="entry name" value="DUF697"/>
    <property type="match status" value="1"/>
</dbReference>
<evidence type="ECO:0000256" key="7">
    <source>
        <dbReference type="ARBA" id="ARBA00023136"/>
    </source>
</evidence>
<dbReference type="RefSeq" id="WP_034833644.1">
    <property type="nucleotide sequence ID" value="NZ_JOKH01000001.1"/>
</dbReference>
<dbReference type="InterPro" id="IPR021147">
    <property type="entry name" value="DUF697"/>
</dbReference>
<dbReference type="NCBIfam" id="TIGR01620">
    <property type="entry name" value="hyp_HI0043"/>
    <property type="match status" value="1"/>
</dbReference>
<dbReference type="Proteomes" id="UP000028073">
    <property type="component" value="Unassembled WGS sequence"/>
</dbReference>
<dbReference type="OrthoDB" id="958025at2"/>
<comment type="subcellular location">
    <subcellularLocation>
        <location evidence="1">Cell inner membrane</location>
        <topology evidence="1">Multi-pass membrane protein</topology>
    </subcellularLocation>
</comment>
<keyword evidence="3" id="KW-1003">Cell membrane</keyword>
<keyword evidence="7 8" id="KW-0472">Membrane</keyword>
<gene>
    <name evidence="9" type="ORF">GZ78_07255</name>
</gene>
<accession>A0A081NMJ8</accession>
<dbReference type="eggNOG" id="COG3768">
    <property type="taxonomic scope" value="Bacteria"/>
</dbReference>